<accession>A0A099KXN1</accession>
<protein>
    <submittedName>
        <fullName evidence="2">Putative lipoprotein</fullName>
    </submittedName>
</protein>
<dbReference type="AlphaFoldDB" id="A0A099KXN1"/>
<evidence type="ECO:0000256" key="1">
    <source>
        <dbReference type="SAM" id="SignalP"/>
    </source>
</evidence>
<dbReference type="RefSeq" id="WP_033081838.1">
    <property type="nucleotide sequence ID" value="NZ_JQEC01000016.1"/>
</dbReference>
<feature type="signal peptide" evidence="1">
    <location>
        <begin position="1"/>
        <end position="23"/>
    </location>
</feature>
<organism evidence="2 3">
    <name type="scientific">Colwellia psychrerythraea</name>
    <name type="common">Vibrio psychroerythus</name>
    <dbReference type="NCBI Taxonomy" id="28229"/>
    <lineage>
        <taxon>Bacteria</taxon>
        <taxon>Pseudomonadati</taxon>
        <taxon>Pseudomonadota</taxon>
        <taxon>Gammaproteobacteria</taxon>
        <taxon>Alteromonadales</taxon>
        <taxon>Colwelliaceae</taxon>
        <taxon>Colwellia</taxon>
    </lineage>
</organism>
<name>A0A099KXN1_COLPS</name>
<evidence type="ECO:0000313" key="2">
    <source>
        <dbReference type="EMBL" id="KGJ94940.1"/>
    </source>
</evidence>
<dbReference type="EMBL" id="JQEC01000016">
    <property type="protein sequence ID" value="KGJ94940.1"/>
    <property type="molecule type" value="Genomic_DNA"/>
</dbReference>
<proteinExistence type="predicted"/>
<gene>
    <name evidence="2" type="ORF">GAB14E_2174</name>
</gene>
<dbReference type="PATRIC" id="fig|28229.3.peg.1794"/>
<keyword evidence="1" id="KW-0732">Signal</keyword>
<comment type="caution">
    <text evidence="2">The sequence shown here is derived from an EMBL/GenBank/DDBJ whole genome shotgun (WGS) entry which is preliminary data.</text>
</comment>
<sequence>MKLLSLKFITLAFFMANIVSCSTAPTHLIVSPQVYLSPSNQLSHKEAQLNVIDMRTSTHIIQILEKDEAAIILSSKVRLEDITQKLLIEQWQQQGLNFTNSAQNKITVSIEKAIISVEQESVTYTAQSEIILKVSIDNGKQTLTSNFKTRGHSEGALTADIAVLEREFNQHLSTLLIQVLTSKDIKTFL</sequence>
<evidence type="ECO:0000313" key="3">
    <source>
        <dbReference type="Proteomes" id="UP000029868"/>
    </source>
</evidence>
<dbReference type="Pfam" id="PF03923">
    <property type="entry name" value="Lipoprotein_16"/>
    <property type="match status" value="1"/>
</dbReference>
<dbReference type="Proteomes" id="UP000029868">
    <property type="component" value="Unassembled WGS sequence"/>
</dbReference>
<reference evidence="2 3" key="1">
    <citation type="submission" date="2014-08" db="EMBL/GenBank/DDBJ databases">
        <title>Genomic and Phenotypic Diversity of Colwellia psychrerythraea strains from Disparate Marine Basins.</title>
        <authorList>
            <person name="Techtmann S.M."/>
            <person name="Stelling S.C."/>
            <person name="Utturkar S.M."/>
            <person name="Alshibli N."/>
            <person name="Harris A."/>
            <person name="Brown S.D."/>
            <person name="Hazen T.C."/>
        </authorList>
    </citation>
    <scope>NUCLEOTIDE SEQUENCE [LARGE SCALE GENOMIC DNA]</scope>
    <source>
        <strain evidence="2 3">GAB14E</strain>
    </source>
</reference>
<dbReference type="OrthoDB" id="6226250at2"/>
<dbReference type="InterPro" id="IPR005619">
    <property type="entry name" value="Uncharacterised_YajG"/>
</dbReference>
<feature type="chain" id="PRO_5001949112" evidence="1">
    <location>
        <begin position="24"/>
        <end position="189"/>
    </location>
</feature>
<keyword evidence="2" id="KW-0449">Lipoprotein</keyword>